<keyword evidence="8" id="KW-1185">Reference proteome</keyword>
<keyword evidence="4" id="KW-0862">Zinc</keyword>
<dbReference type="PANTHER" id="PTHR46481">
    <property type="entry name" value="ZINC FINGER BED DOMAIN-CONTAINING PROTEIN 4"/>
    <property type="match status" value="1"/>
</dbReference>
<evidence type="ECO:0000256" key="1">
    <source>
        <dbReference type="ARBA" id="ARBA00004123"/>
    </source>
</evidence>
<evidence type="ECO:0000256" key="2">
    <source>
        <dbReference type="ARBA" id="ARBA00022723"/>
    </source>
</evidence>
<dbReference type="Proteomes" id="UP000266861">
    <property type="component" value="Unassembled WGS sequence"/>
</dbReference>
<evidence type="ECO:0000256" key="4">
    <source>
        <dbReference type="ARBA" id="ARBA00022833"/>
    </source>
</evidence>
<dbReference type="GO" id="GO:0005634">
    <property type="term" value="C:nucleus"/>
    <property type="evidence" value="ECO:0007669"/>
    <property type="project" value="UniProtKB-SubCell"/>
</dbReference>
<keyword evidence="2" id="KW-0479">Metal-binding</keyword>
<evidence type="ECO:0000313" key="7">
    <source>
        <dbReference type="EMBL" id="RHZ78160.1"/>
    </source>
</evidence>
<gene>
    <name evidence="7" type="ORF">Glove_167g24</name>
</gene>
<evidence type="ECO:0000313" key="8">
    <source>
        <dbReference type="Proteomes" id="UP000266861"/>
    </source>
</evidence>
<feature type="domain" description="DUF659" evidence="6">
    <location>
        <begin position="167"/>
        <end position="300"/>
    </location>
</feature>
<comment type="caution">
    <text evidence="7">The sequence shown here is derived from an EMBL/GenBank/DDBJ whole genome shotgun (WGS) entry which is preliminary data.</text>
</comment>
<dbReference type="EMBL" id="PQFF01000157">
    <property type="protein sequence ID" value="RHZ78160.1"/>
    <property type="molecule type" value="Genomic_DNA"/>
</dbReference>
<dbReference type="STRING" id="1348612.A0A397IZQ2"/>
<sequence>MAPLPIIIEEYIVKSNERLNKSNYKVFCKSCIKILGNIEGKKQYFPNKKDRIIAHFKKCINFFNETTEEKREEIFTLTQINNINVQKRKEPCETSSSAIHGTKVIVRSSSYGTMDNYIVRPLSTADIKKFYTLLLRLSLSCGWAFHWVNKPEAQELFNFLNPYLKLPDRRLLGGSILSDTVNDSNTAMLKTLQEDQIGVTLTFDGWTNVRSEQLLGTVILTSGGRPYVWKATDISSEHETHKEIMEKTKEMIRELNNNEITVIAVVTDSAGPYAASRRRLRITEKEIVFLPYKAIKLASFFKNPNNKFFISKLKDQQYEEYNKYFSIVSPGETRWNSYYHVCTSILKTHKALQILAIKFEPPITETRRRAGDDPILKREIYEIISSPIFWQHLSLLVEILDPYCKILNMLQSDKARLHEVIHGLAYLSQFWNNYSNLNLAARLVTRLEKRWKEWEQPLLMLSCILHPDYRIKLFNNSNINYATMGSWLGYYYHAWMGKQPKCILKELDNYRLEVYPFNSSTWDQFDGDIYRYWCFTCASTNELGFVACRIFGICVNAASVERLWSCMGFLQSNRRNRLSNTKVLEMSKLRADITYSHRRQTNISLTTTQTILSEIESSRYEETLQGNLVDENSQEIIEIPSNERQDSQDSMEFDIETEDSNVDYDFGNYLQEWIIMLEDERKSFDELEEIDDDEAENITHPAINLNAKWELLSIFKKLDFPYKNN</sequence>
<dbReference type="OrthoDB" id="2445699at2759"/>
<keyword evidence="3" id="KW-0863">Zinc-finger</keyword>
<organism evidence="7 8">
    <name type="scientific">Diversispora epigaea</name>
    <dbReference type="NCBI Taxonomy" id="1348612"/>
    <lineage>
        <taxon>Eukaryota</taxon>
        <taxon>Fungi</taxon>
        <taxon>Fungi incertae sedis</taxon>
        <taxon>Mucoromycota</taxon>
        <taxon>Glomeromycotina</taxon>
        <taxon>Glomeromycetes</taxon>
        <taxon>Diversisporales</taxon>
        <taxon>Diversisporaceae</taxon>
        <taxon>Diversispora</taxon>
    </lineage>
</organism>
<keyword evidence="5" id="KW-0539">Nucleus</keyword>
<dbReference type="Pfam" id="PF04937">
    <property type="entry name" value="DUF659"/>
    <property type="match status" value="1"/>
</dbReference>
<proteinExistence type="predicted"/>
<dbReference type="AlphaFoldDB" id="A0A397IZQ2"/>
<protein>
    <recommendedName>
        <fullName evidence="6">DUF659 domain-containing protein</fullName>
    </recommendedName>
</protein>
<evidence type="ECO:0000256" key="3">
    <source>
        <dbReference type="ARBA" id="ARBA00022771"/>
    </source>
</evidence>
<dbReference type="InterPro" id="IPR012337">
    <property type="entry name" value="RNaseH-like_sf"/>
</dbReference>
<dbReference type="GO" id="GO:0008270">
    <property type="term" value="F:zinc ion binding"/>
    <property type="evidence" value="ECO:0007669"/>
    <property type="project" value="UniProtKB-KW"/>
</dbReference>
<comment type="subcellular location">
    <subcellularLocation>
        <location evidence="1">Nucleus</location>
    </subcellularLocation>
</comment>
<reference evidence="7 8" key="1">
    <citation type="submission" date="2018-08" db="EMBL/GenBank/DDBJ databases">
        <title>Genome and evolution of the arbuscular mycorrhizal fungus Diversispora epigaea (formerly Glomus versiforme) and its bacterial endosymbionts.</title>
        <authorList>
            <person name="Sun X."/>
            <person name="Fei Z."/>
            <person name="Harrison M."/>
        </authorList>
    </citation>
    <scope>NUCLEOTIDE SEQUENCE [LARGE SCALE GENOMIC DNA]</scope>
    <source>
        <strain evidence="7 8">IT104</strain>
    </source>
</reference>
<dbReference type="PANTHER" id="PTHR46481:SF10">
    <property type="entry name" value="ZINC FINGER BED DOMAIN-CONTAINING PROTEIN 39"/>
    <property type="match status" value="1"/>
</dbReference>
<dbReference type="InterPro" id="IPR007021">
    <property type="entry name" value="DUF659"/>
</dbReference>
<evidence type="ECO:0000259" key="6">
    <source>
        <dbReference type="Pfam" id="PF04937"/>
    </source>
</evidence>
<dbReference type="SUPFAM" id="SSF53098">
    <property type="entry name" value="Ribonuclease H-like"/>
    <property type="match status" value="1"/>
</dbReference>
<dbReference type="InterPro" id="IPR052035">
    <property type="entry name" value="ZnF_BED_domain_contain"/>
</dbReference>
<evidence type="ECO:0000256" key="5">
    <source>
        <dbReference type="ARBA" id="ARBA00023242"/>
    </source>
</evidence>
<name>A0A397IZQ2_9GLOM</name>
<accession>A0A397IZQ2</accession>